<evidence type="ECO:0008006" key="4">
    <source>
        <dbReference type="Google" id="ProtNLM"/>
    </source>
</evidence>
<evidence type="ECO:0000256" key="1">
    <source>
        <dbReference type="SAM" id="SignalP"/>
    </source>
</evidence>
<organism evidence="2">
    <name type="scientific">Blastocystis hominis</name>
    <dbReference type="NCBI Taxonomy" id="12968"/>
    <lineage>
        <taxon>Eukaryota</taxon>
        <taxon>Sar</taxon>
        <taxon>Stramenopiles</taxon>
        <taxon>Bigyra</taxon>
        <taxon>Opalozoa</taxon>
        <taxon>Opalinata</taxon>
        <taxon>Blastocystidae</taxon>
        <taxon>Blastocystis</taxon>
    </lineage>
</organism>
<evidence type="ECO:0000313" key="3">
    <source>
        <dbReference type="Proteomes" id="UP000008312"/>
    </source>
</evidence>
<dbReference type="InterPro" id="IPR036410">
    <property type="entry name" value="HSP_DnaJ_Cys-rich_dom_sf"/>
</dbReference>
<dbReference type="GeneID" id="24919738"/>
<keyword evidence="3" id="KW-1185">Reference proteome</keyword>
<feature type="signal peptide" evidence="1">
    <location>
        <begin position="1"/>
        <end position="17"/>
    </location>
</feature>
<dbReference type="OrthoDB" id="430354at2759"/>
<dbReference type="AlphaFoldDB" id="D8M3I6"/>
<feature type="chain" id="PRO_5003117747" description="CR-type domain-containing protein" evidence="1">
    <location>
        <begin position="18"/>
        <end position="395"/>
    </location>
</feature>
<reference evidence="2" key="1">
    <citation type="submission" date="2010-02" db="EMBL/GenBank/DDBJ databases">
        <title>Sequencing and annotation of the Blastocystis hominis genome.</title>
        <authorList>
            <person name="Wincker P."/>
        </authorList>
    </citation>
    <scope>NUCLEOTIDE SEQUENCE</scope>
    <source>
        <strain evidence="2">Singapore isolate B</strain>
    </source>
</reference>
<evidence type="ECO:0000313" key="2">
    <source>
        <dbReference type="EMBL" id="CBK22459.2"/>
    </source>
</evidence>
<dbReference type="Gene3D" id="2.10.230.10">
    <property type="entry name" value="Heat shock protein DnaJ, cysteine-rich domain"/>
    <property type="match status" value="1"/>
</dbReference>
<keyword evidence="1" id="KW-0732">Signal</keyword>
<gene>
    <name evidence="2" type="ORF">GSBLH_T00002581001</name>
</gene>
<dbReference type="SUPFAM" id="SSF57938">
    <property type="entry name" value="DnaJ/Hsp40 cysteine-rich domain"/>
    <property type="match status" value="1"/>
</dbReference>
<proteinExistence type="predicted"/>
<name>D8M3I6_BLAHO</name>
<dbReference type="Gene3D" id="2.60.260.20">
    <property type="entry name" value="Urease metallochaperone UreE, N-terminal domain"/>
    <property type="match status" value="1"/>
</dbReference>
<protein>
    <recommendedName>
        <fullName evidence="4">CR-type domain-containing protein</fullName>
    </recommendedName>
</protein>
<dbReference type="RefSeq" id="XP_012896507.1">
    <property type="nucleotide sequence ID" value="XM_013041053.1"/>
</dbReference>
<sequence>MSFIILVLLLLYPFCSGTHSLFCLFFRASALYNGSQTVEYHVTAVEILFSFKLQDCQTIIDSHISGYCFCGENWRSSLLKINHPPTTCFQECRKCVGWRATEGCSPYSKRDETHDLPCEAVVPSSLPGYCLCENGRRTAFSDCRHPPFTCQKLCASLPRSDCPLFDSSLRSNSAKGCSGSVTLQNRMKESVQVMWVSDVGTEALLSEIHPIGSYTISGVCVPFSFRVYGRNHKLLFQRSLQSADSLHFPITDCYEEPQPLAQALSYSLRSKGASIDFRWPLRSEAKQARDERFTMGISVESMYRDLNQTFTWSRDIDCPYCKAELNRNGLPCRRCNGKGTERVAHRGVTMEFECPLCHGVGRVSKRSSFSCPYCNVLFFIRPRLIDRIRMFSTKW</sequence>
<dbReference type="Proteomes" id="UP000008312">
    <property type="component" value="Unassembled WGS sequence"/>
</dbReference>
<dbReference type="InParanoid" id="D8M3I6"/>
<accession>D8M3I6</accession>
<dbReference type="EMBL" id="FN668650">
    <property type="protein sequence ID" value="CBK22459.2"/>
    <property type="molecule type" value="Genomic_DNA"/>
</dbReference>